<evidence type="ECO:0000313" key="3">
    <source>
        <dbReference type="Proteomes" id="UP000321393"/>
    </source>
</evidence>
<dbReference type="Pfam" id="PF02992">
    <property type="entry name" value="Transposase_21"/>
    <property type="match status" value="1"/>
</dbReference>
<evidence type="ECO:0000313" key="1">
    <source>
        <dbReference type="EMBL" id="KAA0056441.1"/>
    </source>
</evidence>
<evidence type="ECO:0000313" key="2">
    <source>
        <dbReference type="EMBL" id="TYK29083.1"/>
    </source>
</evidence>
<dbReference type="EMBL" id="SSTE01007511">
    <property type="protein sequence ID" value="KAA0056441.1"/>
    <property type="molecule type" value="Genomic_DNA"/>
</dbReference>
<dbReference type="EMBL" id="SSTD01001877">
    <property type="protein sequence ID" value="TYK29083.1"/>
    <property type="molecule type" value="Genomic_DNA"/>
</dbReference>
<comment type="caution">
    <text evidence="1">The sequence shown here is derived from an EMBL/GenBank/DDBJ whole genome shotgun (WGS) entry which is preliminary data.</text>
</comment>
<reference evidence="3 4" key="1">
    <citation type="submission" date="2019-08" db="EMBL/GenBank/DDBJ databases">
        <title>Draft genome sequences of two oriental melons (Cucumis melo L. var makuwa).</title>
        <authorList>
            <person name="Kwon S.-Y."/>
        </authorList>
    </citation>
    <scope>NUCLEOTIDE SEQUENCE [LARGE SCALE GENOMIC DNA]</scope>
    <source>
        <strain evidence="4">cv. Chang Bougi</strain>
        <strain evidence="3">cv. SW 3</strain>
        <tissue evidence="1">Leaf</tissue>
    </source>
</reference>
<dbReference type="Proteomes" id="UP000321393">
    <property type="component" value="Unassembled WGS sequence"/>
</dbReference>
<accession>A0A5A7USA6</accession>
<evidence type="ECO:0000313" key="4">
    <source>
        <dbReference type="Proteomes" id="UP000321947"/>
    </source>
</evidence>
<dbReference type="Proteomes" id="UP000321947">
    <property type="component" value="Unassembled WGS sequence"/>
</dbReference>
<organism evidence="1 3">
    <name type="scientific">Cucumis melo var. makuwa</name>
    <name type="common">Oriental melon</name>
    <dbReference type="NCBI Taxonomy" id="1194695"/>
    <lineage>
        <taxon>Eukaryota</taxon>
        <taxon>Viridiplantae</taxon>
        <taxon>Streptophyta</taxon>
        <taxon>Embryophyta</taxon>
        <taxon>Tracheophyta</taxon>
        <taxon>Spermatophyta</taxon>
        <taxon>Magnoliopsida</taxon>
        <taxon>eudicotyledons</taxon>
        <taxon>Gunneridae</taxon>
        <taxon>Pentapetalae</taxon>
        <taxon>rosids</taxon>
        <taxon>fabids</taxon>
        <taxon>Cucurbitales</taxon>
        <taxon>Cucurbitaceae</taxon>
        <taxon>Benincaseae</taxon>
        <taxon>Cucumis</taxon>
    </lineage>
</organism>
<proteinExistence type="predicted"/>
<gene>
    <name evidence="2" type="ORF">E5676_scaffold120G002070</name>
    <name evidence="1" type="ORF">E6C27_scaffold186G002070</name>
</gene>
<name>A0A5A7USA6_CUCMM</name>
<sequence>MSEQDYRKAIQGIRMMIPCPDAISDTIVIVQLILDESLTVSGEDENSPVPAVPCPCRLLPRHHRSLAIAPPIIQFYKLITLFGLKRCSRVACKVALLEGVEWVYHGEPVSIRCIENFDEGTSSNPFDERTSSRQFDEEDDMFASYGFNPFSHMSTSYSMWPIMLLPYNLPPWKCMKETNFFMSLLIPGPRSPGKELDVYLQSLIEELKVLWTFGLCTYDSLTVWSTKGIRYVDNASVIDHRSGCEVGYPSWDIDIVF</sequence>
<dbReference type="InterPro" id="IPR004242">
    <property type="entry name" value="Transposase_21"/>
</dbReference>
<protein>
    <submittedName>
        <fullName evidence="1">Uncharacterized protein</fullName>
    </submittedName>
</protein>
<dbReference type="AlphaFoldDB" id="A0A5A7USA6"/>